<evidence type="ECO:0008006" key="3">
    <source>
        <dbReference type="Google" id="ProtNLM"/>
    </source>
</evidence>
<dbReference type="Proteomes" id="UP000196655">
    <property type="component" value="Unassembled WGS sequence"/>
</dbReference>
<evidence type="ECO:0000313" key="2">
    <source>
        <dbReference type="Proteomes" id="UP000196655"/>
    </source>
</evidence>
<dbReference type="RefSeq" id="WP_088157305.1">
    <property type="nucleotide sequence ID" value="NZ_NHON01000138.1"/>
</dbReference>
<dbReference type="Pfam" id="PF07370">
    <property type="entry name" value="DUF1489"/>
    <property type="match status" value="1"/>
</dbReference>
<protein>
    <recommendedName>
        <fullName evidence="3">Lysophospholipase</fullName>
    </recommendedName>
</protein>
<sequence length="140" mass="15829">MPVHLLKVAVGISEPAQLAAVQQGRRHVVDGRDVVYGYTKRMPTRRDDLIDGGSIFWVIRHVILVRQPILDMFMVTDEDGDTYCRLLYHPELTAVEARPLRAFQGWRYLDPEAAPRDLGASSESDLPAHLQQELRALGLL</sequence>
<proteinExistence type="predicted"/>
<keyword evidence="2" id="KW-1185">Reference proteome</keyword>
<dbReference type="OrthoDB" id="9798292at2"/>
<gene>
    <name evidence="1" type="ORF">BWR60_33650</name>
</gene>
<dbReference type="EMBL" id="NHON01000138">
    <property type="protein sequence ID" value="OWJ58082.1"/>
    <property type="molecule type" value="Genomic_DNA"/>
</dbReference>
<name>A0A211YYJ4_9PROT</name>
<accession>A0A211YYJ4</accession>
<comment type="caution">
    <text evidence="1">The sequence shown here is derived from an EMBL/GenBank/DDBJ whole genome shotgun (WGS) entry which is preliminary data.</text>
</comment>
<reference evidence="2" key="1">
    <citation type="submission" date="2017-05" db="EMBL/GenBank/DDBJ databases">
        <authorList>
            <person name="Macchi M."/>
            <person name="Festa S."/>
            <person name="Coppotelli B.M."/>
            <person name="Morelli I.S."/>
        </authorList>
    </citation>
    <scope>NUCLEOTIDE SEQUENCE [LARGE SCALE GENOMIC DNA]</scope>
    <source>
        <strain evidence="2">I</strain>
    </source>
</reference>
<organism evidence="1 2">
    <name type="scientific">Inquilinus limosus</name>
    <dbReference type="NCBI Taxonomy" id="171674"/>
    <lineage>
        <taxon>Bacteria</taxon>
        <taxon>Pseudomonadati</taxon>
        <taxon>Pseudomonadota</taxon>
        <taxon>Alphaproteobacteria</taxon>
        <taxon>Rhodospirillales</taxon>
        <taxon>Rhodospirillaceae</taxon>
        <taxon>Inquilinus</taxon>
    </lineage>
</organism>
<dbReference type="PIRSF" id="PIRSF032025">
    <property type="entry name" value="UCP032025"/>
    <property type="match status" value="1"/>
</dbReference>
<dbReference type="STRING" id="1122125.GCA_000423185_06988"/>
<dbReference type="AlphaFoldDB" id="A0A211YYJ4"/>
<dbReference type="InterPro" id="IPR008320">
    <property type="entry name" value="UCP032025"/>
</dbReference>
<evidence type="ECO:0000313" key="1">
    <source>
        <dbReference type="EMBL" id="OWJ58082.1"/>
    </source>
</evidence>